<keyword evidence="2" id="KW-1185">Reference proteome</keyword>
<proteinExistence type="predicted"/>
<reference evidence="3" key="1">
    <citation type="submission" date="2022-11" db="UniProtKB">
        <authorList>
            <consortium name="WormBaseParasite"/>
        </authorList>
    </citation>
    <scope>IDENTIFICATION</scope>
</reference>
<sequence length="228" mass="26753">MPCRHDSAGLQSLTKFMQRKELAVHMDKLIGQQNIPFNTKKVNFTVSDYKKLFKMQEDGNAVDINDNGVQLFFTYLFHTGHLTVVQDKVPVYCIPNKEIRYLASRMWFVEDLFHEVQERMDTGQILRPDLTYLMEQNTVTVEKKYGKKASVSEARKEALYYRRIHEKRNRGEGRSTNRFISLGVHVNEDKNVTMEMTVEDGTIPRCPTTLPETPNKFRNNNTYHKRKK</sequence>
<dbReference type="WBParaSite" id="jg9263">
    <property type="protein sequence ID" value="jg9263"/>
    <property type="gene ID" value="jg9263"/>
</dbReference>
<feature type="compositionally biased region" description="Polar residues" evidence="1">
    <location>
        <begin position="210"/>
        <end position="222"/>
    </location>
</feature>
<protein>
    <submittedName>
        <fullName evidence="3">Uncharacterized protein</fullName>
    </submittedName>
</protein>
<evidence type="ECO:0000313" key="2">
    <source>
        <dbReference type="Proteomes" id="UP000887574"/>
    </source>
</evidence>
<evidence type="ECO:0000256" key="1">
    <source>
        <dbReference type="SAM" id="MobiDB-lite"/>
    </source>
</evidence>
<name>A0A915EUY1_9BILA</name>
<accession>A0A915EUY1</accession>
<evidence type="ECO:0000313" key="3">
    <source>
        <dbReference type="WBParaSite" id="jg9263"/>
    </source>
</evidence>
<organism evidence="2 3">
    <name type="scientific">Ditylenchus dipsaci</name>
    <dbReference type="NCBI Taxonomy" id="166011"/>
    <lineage>
        <taxon>Eukaryota</taxon>
        <taxon>Metazoa</taxon>
        <taxon>Ecdysozoa</taxon>
        <taxon>Nematoda</taxon>
        <taxon>Chromadorea</taxon>
        <taxon>Rhabditida</taxon>
        <taxon>Tylenchina</taxon>
        <taxon>Tylenchomorpha</taxon>
        <taxon>Sphaerularioidea</taxon>
        <taxon>Anguinidae</taxon>
        <taxon>Anguininae</taxon>
        <taxon>Ditylenchus</taxon>
    </lineage>
</organism>
<dbReference type="AlphaFoldDB" id="A0A915EUY1"/>
<dbReference type="Proteomes" id="UP000887574">
    <property type="component" value="Unplaced"/>
</dbReference>
<feature type="region of interest" description="Disordered" evidence="1">
    <location>
        <begin position="207"/>
        <end position="228"/>
    </location>
</feature>